<feature type="compositionally biased region" description="Low complexity" evidence="1">
    <location>
        <begin position="165"/>
        <end position="174"/>
    </location>
</feature>
<keyword evidence="3" id="KW-1185">Reference proteome</keyword>
<sequence>MASTLTSNGGAASSSGLSLILIATEADSLTSSDSKTLLSNALHTRPITDLHILGPSSANPQALRTEAYSLAGKLHRNLSVTLHDLPSEPTGSQISASLDSLSLKAPHGVLLLFPTDPASGQHTSPTFLDLPPSDLQALLNHTIALIHTIARATIPLIPAATTPSPSSPRPFFAIHPPLPCPSPASEAATSPSPPTRTSTARSLHSQLLSLTLSSLSSSSPHVDAGYAHTLLPPPVAEKVDEKITPKLRIHIPGLNGGMGHGQRGGAGHGQRGGEEGWEGEEDGGSPTKLWAEWALLEDG</sequence>
<feature type="region of interest" description="Disordered" evidence="1">
    <location>
        <begin position="252"/>
        <end position="287"/>
    </location>
</feature>
<protein>
    <submittedName>
        <fullName evidence="2">Uncharacterized protein</fullName>
    </submittedName>
</protein>
<accession>A0A6A6GA26</accession>
<evidence type="ECO:0000313" key="3">
    <source>
        <dbReference type="Proteomes" id="UP000799538"/>
    </source>
</evidence>
<name>A0A6A6GA26_9PEZI</name>
<feature type="compositionally biased region" description="Low complexity" evidence="1">
    <location>
        <begin position="183"/>
        <end position="203"/>
    </location>
</feature>
<dbReference type="Proteomes" id="UP000799538">
    <property type="component" value="Unassembled WGS sequence"/>
</dbReference>
<reference evidence="3" key="1">
    <citation type="journal article" date="2020" name="Stud. Mycol.">
        <title>101 Dothideomycetes genomes: A test case for predicting lifestyles and emergence of pathogens.</title>
        <authorList>
            <person name="Haridas S."/>
            <person name="Albert R."/>
            <person name="Binder M."/>
            <person name="Bloem J."/>
            <person name="LaButti K."/>
            <person name="Salamov A."/>
            <person name="Andreopoulos B."/>
            <person name="Baker S."/>
            <person name="Barry K."/>
            <person name="Bills G."/>
            <person name="Bluhm B."/>
            <person name="Cannon C."/>
            <person name="Castanera R."/>
            <person name="Culley D."/>
            <person name="Daum C."/>
            <person name="Ezra D."/>
            <person name="Gonzalez J."/>
            <person name="Henrissat B."/>
            <person name="Kuo A."/>
            <person name="Liang C."/>
            <person name="Lipzen A."/>
            <person name="Lutzoni F."/>
            <person name="Magnuson J."/>
            <person name="Mondo S."/>
            <person name="Nolan M."/>
            <person name="Ohm R."/>
            <person name="Pangilinan J."/>
            <person name="Park H.-J."/>
            <person name="Ramirez L."/>
            <person name="Alfaro M."/>
            <person name="Sun H."/>
            <person name="Tritt A."/>
            <person name="Yoshinaga Y."/>
            <person name="Zwiers L.-H."/>
            <person name="Turgeon B."/>
            <person name="Goodwin S."/>
            <person name="Spatafora J."/>
            <person name="Crous P."/>
            <person name="Grigoriev I."/>
        </authorList>
    </citation>
    <scope>NUCLEOTIDE SEQUENCE [LARGE SCALE GENOMIC DNA]</scope>
    <source>
        <strain evidence="3">CECT 20119</strain>
    </source>
</reference>
<organism evidence="2 3">
    <name type="scientific">Elsinoe ampelina</name>
    <dbReference type="NCBI Taxonomy" id="302913"/>
    <lineage>
        <taxon>Eukaryota</taxon>
        <taxon>Fungi</taxon>
        <taxon>Dikarya</taxon>
        <taxon>Ascomycota</taxon>
        <taxon>Pezizomycotina</taxon>
        <taxon>Dothideomycetes</taxon>
        <taxon>Dothideomycetidae</taxon>
        <taxon>Myriangiales</taxon>
        <taxon>Elsinoaceae</taxon>
        <taxon>Elsinoe</taxon>
    </lineage>
</organism>
<evidence type="ECO:0000256" key="1">
    <source>
        <dbReference type="SAM" id="MobiDB-lite"/>
    </source>
</evidence>
<feature type="compositionally biased region" description="Gly residues" evidence="1">
    <location>
        <begin position="254"/>
        <end position="270"/>
    </location>
</feature>
<dbReference type="OrthoDB" id="3891008at2759"/>
<gene>
    <name evidence="2" type="ORF">BDZ85DRAFT_319783</name>
</gene>
<proteinExistence type="predicted"/>
<dbReference type="AlphaFoldDB" id="A0A6A6GA26"/>
<dbReference type="EMBL" id="ML992508">
    <property type="protein sequence ID" value="KAF2222527.1"/>
    <property type="molecule type" value="Genomic_DNA"/>
</dbReference>
<evidence type="ECO:0000313" key="2">
    <source>
        <dbReference type="EMBL" id="KAF2222527.1"/>
    </source>
</evidence>
<feature type="region of interest" description="Disordered" evidence="1">
    <location>
        <begin position="165"/>
        <end position="203"/>
    </location>
</feature>